<feature type="repeat" description="ARM" evidence="1">
    <location>
        <begin position="1297"/>
        <end position="1339"/>
    </location>
</feature>
<feature type="region of interest" description="Disordered" evidence="3">
    <location>
        <begin position="966"/>
        <end position="998"/>
    </location>
</feature>
<feature type="region of interest" description="Disordered" evidence="3">
    <location>
        <begin position="1573"/>
        <end position="1613"/>
    </location>
</feature>
<organism evidence="4 5">
    <name type="scientific">Triparma laevis f. longispina</name>
    <dbReference type="NCBI Taxonomy" id="1714387"/>
    <lineage>
        <taxon>Eukaryota</taxon>
        <taxon>Sar</taxon>
        <taxon>Stramenopiles</taxon>
        <taxon>Ochrophyta</taxon>
        <taxon>Bolidophyceae</taxon>
        <taxon>Parmales</taxon>
        <taxon>Triparmaceae</taxon>
        <taxon>Triparma</taxon>
    </lineage>
</organism>
<name>A0A9W7DXI6_9STRA</name>
<sequence length="1613" mass="176427">MERLPTSKKLEDLHEHNPNNEPMFSLTIEKGIAARKADATDCIYAALECLETLTGKYSIKRKKFEKLLTYAVAPLCSLLGPLSVDHPDDHSAEASSSLAKPSLEKNPQSKRTPHRSAPTLNSVMLRGTPALSFLKHFVQLEATRDALAFVEKVCQYGKVTANGLIYKDTDNNNTTITVSADILQFMQEVDSNTICFITHVIRNSVNDASARISFFASRVVERMIFLMERTTHDMNLPKPEDTAKPQTDDNNNNNKNNKKKEKSEEDKDLDIENVVINTSKALTYLAAFPEMRDEIKKFGGVKIFLAHFDDQQAEHMKAVKRENKRKDAWDHTTGICKKLKAKIAENEERIFELESEVDYEMIDEKEELKIKTEQIKKDLRVASKRDEDVKSKYDVAAAILDVSCEKTNAFLVGLCLLCDCDEDNQKLIVDVMNQAGKDDDFNGITTVSNSAVTESILLHMALEDPEEQILLAPLKQLIDRGGRRTEWATLHLVGSLCRDQKKGILGRRTNKKVQDTMNKSGVLKSILEKFVGLVKEDGNSDEGGYGLGEWRHGAEVLYWLLKDNPDGVSIAREFGIVPWLLQLIACELPFAEYTQKETEGPEGGESNGGDSDHDGEEKENENERKTGEDGGLFIPLVEYYACPANHHSDPLVDGESVHYYYCSSCRVPDPCKRQLRGKWKESSDDGAIFASHVLAVMLELDLECHEICLNQIIEVGLVNGMKLGTSLKEQHQNELAATVMSYVWGCDVGDEIGGEGGEEAGALIDNYFEDGGGSMSTMTTTTTDPATTDPKEEKKGEVEDENDEMNVGDAPRAPPAPPTPAGPKKAPAISVFVAILNDRLNKHCWCSAAGIAKLLAALSLKAPYWADRHPSKVASHKHICIQETGDLTFEICQAIVASGGDEAVARGLGYLAKGGKNFRTDFVSATGPDGEAILALLCKCVGRICLSHENLRNDIVKHVVKDRTSASSIPGSRAGGTAGSVGGGSRTASRAGGGAQSSAGAKADAFETCWKVLIEAMINGVRSFTGQGMDGLGVEHNSGEIRNCDLNIKIEATGCLASLCYGHGPSAQSFGEVGMKALKALCSHASKSSPPELQVQACRCIYSTAVLKVVKQRLAIECKVLAMLLLLLHSDDADVVIYSLAAIERVCMNCHPGQQFIAQYKGLLPFVRITSGNWGLGVSGNTYLSSANAAACKAVTAIVGRHTENRHLAHNVKLIPHLVNILLKGDGEEKRSVVKSFSELLKHNTENRDVMVSFGGVEALTVVCRLGDDFLKSTAALEMKIVCANSNMMTTELTKVGGVPPLINMINSGDMLLQRHASQAISGLVMNHDFLNEIIAGGGISSIVTLLVSKDDETATYACIALGRCAARNKEAKKIAEDMGALKILFQMAAGSREIGKTPEGVKFMDGGEHAGEVRAFEDEPEDKMGFGFNLSAARGSGLGDELCNALRCTREAAIAIGNFATDDEQFILDGSSNFKDGRRVSGMLPRGLLKQAPNTHQPSSDYSNVEIEEEFEEDYEQVFDEVLGTNVRRKKTETEQYVPEIAKRLARRTEADRKSAMSAYIERQEQLRLQLVRGKELHEESSGEEYSSSEDEEESGEDDFDETTVREGDLVM</sequence>
<feature type="compositionally biased region" description="Polar residues" evidence="3">
    <location>
        <begin position="93"/>
        <end position="110"/>
    </location>
</feature>
<feature type="region of interest" description="Disordered" evidence="3">
    <location>
        <begin position="596"/>
        <end position="629"/>
    </location>
</feature>
<gene>
    <name evidence="4" type="ORF">TrLO_g6418</name>
</gene>
<feature type="compositionally biased region" description="Acidic residues" evidence="3">
    <location>
        <begin position="1588"/>
        <end position="1603"/>
    </location>
</feature>
<feature type="repeat" description="ARM" evidence="1">
    <location>
        <begin position="1338"/>
        <end position="1380"/>
    </location>
</feature>
<dbReference type="SMART" id="SM00185">
    <property type="entry name" value="ARM"/>
    <property type="match status" value="4"/>
</dbReference>
<evidence type="ECO:0000256" key="2">
    <source>
        <dbReference type="SAM" id="Coils"/>
    </source>
</evidence>
<feature type="coiled-coil region" evidence="2">
    <location>
        <begin position="336"/>
        <end position="385"/>
    </location>
</feature>
<evidence type="ECO:0000313" key="5">
    <source>
        <dbReference type="Proteomes" id="UP001165122"/>
    </source>
</evidence>
<feature type="region of interest" description="Disordered" evidence="3">
    <location>
        <begin position="773"/>
        <end position="824"/>
    </location>
</feature>
<proteinExistence type="predicted"/>
<evidence type="ECO:0000313" key="4">
    <source>
        <dbReference type="EMBL" id="GMH54328.1"/>
    </source>
</evidence>
<dbReference type="EMBL" id="BRXW01000432">
    <property type="protein sequence ID" value="GMH54328.1"/>
    <property type="molecule type" value="Genomic_DNA"/>
</dbReference>
<accession>A0A9W7DXI6</accession>
<dbReference type="Gene3D" id="1.25.10.10">
    <property type="entry name" value="Leucine-rich Repeat Variant"/>
    <property type="match status" value="2"/>
</dbReference>
<dbReference type="PANTHER" id="PTHR46241">
    <property type="entry name" value="ARMADILLO REPEAT-CONTAINING PROTEIN 4 ARMC4"/>
    <property type="match status" value="1"/>
</dbReference>
<feature type="region of interest" description="Disordered" evidence="3">
    <location>
        <begin position="1"/>
        <end position="22"/>
    </location>
</feature>
<dbReference type="InterPro" id="IPR016024">
    <property type="entry name" value="ARM-type_fold"/>
</dbReference>
<feature type="region of interest" description="Disordered" evidence="3">
    <location>
        <begin position="234"/>
        <end position="267"/>
    </location>
</feature>
<feature type="compositionally biased region" description="Basic and acidic residues" evidence="3">
    <location>
        <begin position="1604"/>
        <end position="1613"/>
    </location>
</feature>
<feature type="compositionally biased region" description="Low complexity" evidence="3">
    <location>
        <begin position="775"/>
        <end position="788"/>
    </location>
</feature>
<keyword evidence="2" id="KW-0175">Coiled coil</keyword>
<reference evidence="5" key="1">
    <citation type="journal article" date="2023" name="Commun. Biol.">
        <title>Genome analysis of Parmales, the sister group of diatoms, reveals the evolutionary specialization of diatoms from phago-mixotrophs to photoautotrophs.</title>
        <authorList>
            <person name="Ban H."/>
            <person name="Sato S."/>
            <person name="Yoshikawa S."/>
            <person name="Yamada K."/>
            <person name="Nakamura Y."/>
            <person name="Ichinomiya M."/>
            <person name="Sato N."/>
            <person name="Blanc-Mathieu R."/>
            <person name="Endo H."/>
            <person name="Kuwata A."/>
            <person name="Ogata H."/>
        </authorList>
    </citation>
    <scope>NUCLEOTIDE SEQUENCE [LARGE SCALE GENOMIC DNA]</scope>
    <source>
        <strain evidence="5">NIES 3700</strain>
    </source>
</reference>
<feature type="compositionally biased region" description="Basic and acidic residues" evidence="3">
    <location>
        <begin position="1"/>
        <end position="18"/>
    </location>
</feature>
<keyword evidence="5" id="KW-1185">Reference proteome</keyword>
<dbReference type="OrthoDB" id="191135at2759"/>
<dbReference type="InterPro" id="IPR011989">
    <property type="entry name" value="ARM-like"/>
</dbReference>
<feature type="region of interest" description="Disordered" evidence="3">
    <location>
        <begin position="88"/>
        <end position="119"/>
    </location>
</feature>
<comment type="caution">
    <text evidence="4">The sequence shown here is derived from an EMBL/GenBank/DDBJ whole genome shotgun (WGS) entry which is preliminary data.</text>
</comment>
<feature type="compositionally biased region" description="Gly residues" evidence="3">
    <location>
        <begin position="973"/>
        <end position="995"/>
    </location>
</feature>
<feature type="compositionally biased region" description="Pro residues" evidence="3">
    <location>
        <begin position="812"/>
        <end position="821"/>
    </location>
</feature>
<dbReference type="Proteomes" id="UP001165122">
    <property type="component" value="Unassembled WGS sequence"/>
</dbReference>
<protein>
    <submittedName>
        <fullName evidence="4">Uncharacterized protein</fullName>
    </submittedName>
</protein>
<feature type="compositionally biased region" description="Basic and acidic residues" evidence="3">
    <location>
        <begin position="238"/>
        <end position="247"/>
    </location>
</feature>
<feature type="compositionally biased region" description="Basic and acidic residues" evidence="3">
    <location>
        <begin position="610"/>
        <end position="628"/>
    </location>
</feature>
<dbReference type="PANTHER" id="PTHR46241:SF1">
    <property type="entry name" value="OUTER DYNEIN ARM-DOCKING COMPLEX SUBUNIT 2"/>
    <property type="match status" value="1"/>
</dbReference>
<evidence type="ECO:0000256" key="1">
    <source>
        <dbReference type="PROSITE-ProRule" id="PRU00259"/>
    </source>
</evidence>
<dbReference type="PROSITE" id="PS50176">
    <property type="entry name" value="ARM_REPEAT"/>
    <property type="match status" value="2"/>
</dbReference>
<dbReference type="InterPro" id="IPR000225">
    <property type="entry name" value="Armadillo"/>
</dbReference>
<dbReference type="SUPFAM" id="SSF48371">
    <property type="entry name" value="ARM repeat"/>
    <property type="match status" value="1"/>
</dbReference>
<evidence type="ECO:0000256" key="3">
    <source>
        <dbReference type="SAM" id="MobiDB-lite"/>
    </source>
</evidence>